<evidence type="ECO:0000313" key="1">
    <source>
        <dbReference type="EMBL" id="KAI5318090.1"/>
    </source>
</evidence>
<keyword evidence="2" id="KW-1185">Reference proteome</keyword>
<comment type="caution">
    <text evidence="1">The sequence shown here is derived from an EMBL/GenBank/DDBJ whole genome shotgun (WGS) entry which is preliminary data.</text>
</comment>
<dbReference type="EMBL" id="JAJFAZ020000007">
    <property type="protein sequence ID" value="KAI5318090.1"/>
    <property type="molecule type" value="Genomic_DNA"/>
</dbReference>
<accession>A0AAD4V3U2</accession>
<reference evidence="1 2" key="1">
    <citation type="journal article" date="2022" name="G3 (Bethesda)">
        <title>Whole-genome sequence and methylome profiling of the almond [Prunus dulcis (Mill.) D.A. Webb] cultivar 'Nonpareil'.</title>
        <authorList>
            <person name="D'Amico-Willman K.M."/>
            <person name="Ouma W.Z."/>
            <person name="Meulia T."/>
            <person name="Sideli G.M."/>
            <person name="Gradziel T.M."/>
            <person name="Fresnedo-Ramirez J."/>
        </authorList>
    </citation>
    <scope>NUCLEOTIDE SEQUENCE [LARGE SCALE GENOMIC DNA]</scope>
    <source>
        <strain evidence="1">Clone GOH B32 T37-40</strain>
    </source>
</reference>
<sequence>MESSQGKICSHNEHADVVLQWIAYGLLLIWKSRNGAIFEAEDLAGWSWVGGVITFQLSSHGGWYWEHVVSVSSHDGS</sequence>
<proteinExistence type="predicted"/>
<organism evidence="1 2">
    <name type="scientific">Prunus dulcis</name>
    <name type="common">Almond</name>
    <name type="synonym">Amygdalus dulcis</name>
    <dbReference type="NCBI Taxonomy" id="3755"/>
    <lineage>
        <taxon>Eukaryota</taxon>
        <taxon>Viridiplantae</taxon>
        <taxon>Streptophyta</taxon>
        <taxon>Embryophyta</taxon>
        <taxon>Tracheophyta</taxon>
        <taxon>Spermatophyta</taxon>
        <taxon>Magnoliopsida</taxon>
        <taxon>eudicotyledons</taxon>
        <taxon>Gunneridae</taxon>
        <taxon>Pentapetalae</taxon>
        <taxon>rosids</taxon>
        <taxon>fabids</taxon>
        <taxon>Rosales</taxon>
        <taxon>Rosaceae</taxon>
        <taxon>Amygdaloideae</taxon>
        <taxon>Amygdaleae</taxon>
        <taxon>Prunus</taxon>
    </lineage>
</organism>
<evidence type="ECO:0000313" key="2">
    <source>
        <dbReference type="Proteomes" id="UP001054821"/>
    </source>
</evidence>
<gene>
    <name evidence="1" type="ORF">L3X38_037798</name>
</gene>
<protein>
    <submittedName>
        <fullName evidence="1">Uncharacterized protein</fullName>
    </submittedName>
</protein>
<dbReference type="Proteomes" id="UP001054821">
    <property type="component" value="Chromosome 7"/>
</dbReference>
<dbReference type="AlphaFoldDB" id="A0AAD4V3U2"/>
<name>A0AAD4V3U2_PRUDU</name>